<evidence type="ECO:0000313" key="1">
    <source>
        <dbReference type="EMBL" id="CAB3816384.1"/>
    </source>
</evidence>
<dbReference type="Proteomes" id="UP000494203">
    <property type="component" value="Unassembled WGS sequence"/>
</dbReference>
<keyword evidence="2" id="KW-1185">Reference proteome</keyword>
<dbReference type="AlphaFoldDB" id="A0A6S7BTF6"/>
<gene>
    <name evidence="1" type="ORF">LMG26788_00035</name>
</gene>
<dbReference type="RefSeq" id="WP_175139692.1">
    <property type="nucleotide sequence ID" value="NZ_CADIKZ010000001.1"/>
</dbReference>
<sequence length="237" mass="25323">MSASDLPVVFQAAAARTSATFPSLSSLSRRLVVTVIVASLAGCAANNTYIQPDESSSAKLRVVQGNPDDYGLLLGELDPRTCQLRSQVGFLSQGAQKDAVRVGMLDGAPPVKDGILERRIPVGEPFAIVPKWFVTMLSLGSTLFVLNPVGAGRVNEEINAKRPSECRFPVFVPRQGEQYELRIDIAPGNCDIRLQQLVLSPSSTVVREPVEPVGTVSYQLSGAGYPTGKCDIPNPAD</sequence>
<proteinExistence type="predicted"/>
<name>A0A6S7BTF6_9BURK</name>
<dbReference type="EMBL" id="CADIKZ010000001">
    <property type="protein sequence ID" value="CAB3816384.1"/>
    <property type="molecule type" value="Genomic_DNA"/>
</dbReference>
<evidence type="ECO:0000313" key="2">
    <source>
        <dbReference type="Proteomes" id="UP000494203"/>
    </source>
</evidence>
<organism evidence="1 2">
    <name type="scientific">Achromobacter pulmonis</name>
    <dbReference type="NCBI Taxonomy" id="1389932"/>
    <lineage>
        <taxon>Bacteria</taxon>
        <taxon>Pseudomonadati</taxon>
        <taxon>Pseudomonadota</taxon>
        <taxon>Betaproteobacteria</taxon>
        <taxon>Burkholderiales</taxon>
        <taxon>Alcaligenaceae</taxon>
        <taxon>Achromobacter</taxon>
    </lineage>
</organism>
<reference evidence="1 2" key="1">
    <citation type="submission" date="2020-04" db="EMBL/GenBank/DDBJ databases">
        <authorList>
            <person name="De Canck E."/>
        </authorList>
    </citation>
    <scope>NUCLEOTIDE SEQUENCE [LARGE SCALE GENOMIC DNA]</scope>
    <source>
        <strain evidence="1 2">LMG 26788</strain>
    </source>
</reference>
<accession>A0A6S7BTF6</accession>
<protein>
    <submittedName>
        <fullName evidence="1">Uncharacterized protein</fullName>
    </submittedName>
</protein>